<organism evidence="1 2">
    <name type="scientific">Vreelandella alkaliphila</name>
    <dbReference type="NCBI Taxonomy" id="272774"/>
    <lineage>
        <taxon>Bacteria</taxon>
        <taxon>Pseudomonadati</taxon>
        <taxon>Pseudomonadota</taxon>
        <taxon>Gammaproteobacteria</taxon>
        <taxon>Oceanospirillales</taxon>
        <taxon>Halomonadaceae</taxon>
        <taxon>Vreelandella</taxon>
    </lineage>
</organism>
<protein>
    <submittedName>
        <fullName evidence="1">Outer membrane protein assembly factor BamC</fullName>
    </submittedName>
</protein>
<dbReference type="OrthoDB" id="6199301at2"/>
<sequence>MKCGLEKRTLKWIPLALATAVTLAGCARDGYYHDRNLDYTEAAPATPLVLPETRNTQRYRDAMPVPQVAVQGARIDGAADIKPPPSLTVGSGLEPDYVERRQVGDQTWLVVAADTGTVWPQLEAFAQSRQLGVQESNASQGVIVTSQATLRLQSALRSGSSEVRCEQGGQSVANCLEALEQYLGARSASVSSSWTAQRLSQEQTVQIRQQGDEWEVIIPQSIDRVWAELDHYLALDFSVEGQRDLLATSPENHEFLVEYMTATERGRNPLQIVISPDVRRMSQQIRLALQPDGDQTILRAINASERSFSASDQRELLERVSGYLR</sequence>
<evidence type="ECO:0000313" key="2">
    <source>
        <dbReference type="Proteomes" id="UP000480312"/>
    </source>
</evidence>
<dbReference type="PROSITE" id="PS51257">
    <property type="entry name" value="PROKAR_LIPOPROTEIN"/>
    <property type="match status" value="1"/>
</dbReference>
<dbReference type="EMBL" id="JAAEHK010000014">
    <property type="protein sequence ID" value="NDL71060.1"/>
    <property type="molecule type" value="Genomic_DNA"/>
</dbReference>
<gene>
    <name evidence="1" type="primary">bamC</name>
    <name evidence="1" type="ORF">GPL32_11175</name>
</gene>
<reference evidence="1 2" key="1">
    <citation type="submission" date="2020-01" db="EMBL/GenBank/DDBJ databases">
        <title>Whole genome sequencing of Halomonas alkaliphila strain LS44.</title>
        <authorList>
            <person name="Kumar S."/>
            <person name="Paul D."/>
            <person name="Shouche Y."/>
            <person name="Suryavanshi M.V."/>
        </authorList>
    </citation>
    <scope>NUCLEOTIDE SEQUENCE [LARGE SCALE GENOMIC DNA]</scope>
    <source>
        <strain evidence="1 2">LS44</strain>
    </source>
</reference>
<proteinExistence type="predicted"/>
<dbReference type="AlphaFoldDB" id="A0A7C9JT89"/>
<comment type="caution">
    <text evidence="1">The sequence shown here is derived from an EMBL/GenBank/DDBJ whole genome shotgun (WGS) entry which is preliminary data.</text>
</comment>
<evidence type="ECO:0000313" key="1">
    <source>
        <dbReference type="EMBL" id="NDL71060.1"/>
    </source>
</evidence>
<accession>A0A7C9JT89</accession>
<dbReference type="Proteomes" id="UP000480312">
    <property type="component" value="Unassembled WGS sequence"/>
</dbReference>
<name>A0A7C9JT89_9GAMM</name>